<evidence type="ECO:0000313" key="1">
    <source>
        <dbReference type="EMBL" id="KAK6726826.1"/>
    </source>
</evidence>
<dbReference type="Proteomes" id="UP001303046">
    <property type="component" value="Unassembled WGS sequence"/>
</dbReference>
<evidence type="ECO:0000313" key="2">
    <source>
        <dbReference type="Proteomes" id="UP001303046"/>
    </source>
</evidence>
<comment type="caution">
    <text evidence="1">The sequence shown here is derived from an EMBL/GenBank/DDBJ whole genome shotgun (WGS) entry which is preliminary data.</text>
</comment>
<organism evidence="1 2">
    <name type="scientific">Necator americanus</name>
    <name type="common">Human hookworm</name>
    <dbReference type="NCBI Taxonomy" id="51031"/>
    <lineage>
        <taxon>Eukaryota</taxon>
        <taxon>Metazoa</taxon>
        <taxon>Ecdysozoa</taxon>
        <taxon>Nematoda</taxon>
        <taxon>Chromadorea</taxon>
        <taxon>Rhabditida</taxon>
        <taxon>Rhabditina</taxon>
        <taxon>Rhabditomorpha</taxon>
        <taxon>Strongyloidea</taxon>
        <taxon>Ancylostomatidae</taxon>
        <taxon>Bunostominae</taxon>
        <taxon>Necator</taxon>
    </lineage>
</organism>
<reference evidence="1 2" key="1">
    <citation type="submission" date="2023-08" db="EMBL/GenBank/DDBJ databases">
        <title>A Necator americanus chromosomal reference genome.</title>
        <authorList>
            <person name="Ilik V."/>
            <person name="Petrzelkova K.J."/>
            <person name="Pardy F."/>
            <person name="Fuh T."/>
            <person name="Niatou-Singa F.S."/>
            <person name="Gouil Q."/>
            <person name="Baker L."/>
            <person name="Ritchie M.E."/>
            <person name="Jex A.R."/>
            <person name="Gazzola D."/>
            <person name="Li H."/>
            <person name="Toshio Fujiwara R."/>
            <person name="Zhan B."/>
            <person name="Aroian R.V."/>
            <person name="Pafco B."/>
            <person name="Schwarz E.M."/>
        </authorList>
    </citation>
    <scope>NUCLEOTIDE SEQUENCE [LARGE SCALE GENOMIC DNA]</scope>
    <source>
        <strain evidence="1 2">Aroian</strain>
        <tissue evidence="1">Whole animal</tissue>
    </source>
</reference>
<keyword evidence="2" id="KW-1185">Reference proteome</keyword>
<dbReference type="EMBL" id="JAVFWL010000001">
    <property type="protein sequence ID" value="KAK6726826.1"/>
    <property type="molecule type" value="Genomic_DNA"/>
</dbReference>
<gene>
    <name evidence="1" type="primary">Necator_chrI.g997</name>
    <name evidence="1" type="ORF">RB195_004873</name>
</gene>
<protein>
    <submittedName>
        <fullName evidence="1">Uncharacterized protein</fullName>
    </submittedName>
</protein>
<proteinExistence type="predicted"/>
<sequence length="112" mass="12479">MIFVSCQAELRSCTSTYPTCTLLLLRGSHNNGASKWPSCIDWRWIHASCCSGTEVPILHPFTRHKNVAMYRTIFGRLKEVIGHVRGLRVVLESGKAAIRAAKEAFPKAHVEG</sequence>
<accession>A0ABR1BM20</accession>
<name>A0ABR1BM20_NECAM</name>